<gene>
    <name evidence="1" type="ORF">AMURIS_02364</name>
</gene>
<dbReference type="Proteomes" id="UP000236311">
    <property type="component" value="Unassembled WGS sequence"/>
</dbReference>
<sequence>MERTYYSINEQTARTAKHINSFSEYKEGSATAEYRHYVDKVYDVVERIAEEKPNLLEKAQRMAERYSRKLSIYYNDYYRNEASCPSIMISGGGNFPVRKKEKQNSRRDSLHKEWVYLDSYADKIEHLLTMEQPILSGDERAVELLQEKLDGMVETQELMKAVNAYYRKEKTLDGCPNLTQEEIEMLKAEMASSYHWADVPYLPYLLSNNNANIKRTRDRMEGLKKVKEAGSQETECEFCKVVENTEIMRLQLIFDGKPEPEVRDILKSNGFRWAPSQGAWQRQLTNNAKYALKCVMKELKKLQEETA</sequence>
<accession>A0A2K4ZGP6</accession>
<reference evidence="1 2" key="1">
    <citation type="submission" date="2018-01" db="EMBL/GenBank/DDBJ databases">
        <authorList>
            <person name="Gaut B.S."/>
            <person name="Morton B.R."/>
            <person name="Clegg M.T."/>
            <person name="Duvall M.R."/>
        </authorList>
    </citation>
    <scope>NUCLEOTIDE SEQUENCE [LARGE SCALE GENOMIC DNA]</scope>
    <source>
        <strain evidence="1">GP69</strain>
    </source>
</reference>
<proteinExistence type="predicted"/>
<dbReference type="AlphaFoldDB" id="A0A2K4ZGP6"/>
<dbReference type="EMBL" id="OFSM01000011">
    <property type="protein sequence ID" value="SOY29643.1"/>
    <property type="molecule type" value="Genomic_DNA"/>
</dbReference>
<name>A0A2K4ZGP6_9FIRM</name>
<protein>
    <submittedName>
        <fullName evidence="1">Uncharacterized protein</fullName>
    </submittedName>
</protein>
<evidence type="ECO:0000313" key="2">
    <source>
        <dbReference type="Proteomes" id="UP000236311"/>
    </source>
</evidence>
<dbReference type="OrthoDB" id="9803716at2"/>
<dbReference type="RefSeq" id="WP_103239742.1">
    <property type="nucleotide sequence ID" value="NZ_JANJZD010000010.1"/>
</dbReference>
<evidence type="ECO:0000313" key="1">
    <source>
        <dbReference type="EMBL" id="SOY29643.1"/>
    </source>
</evidence>
<keyword evidence="2" id="KW-1185">Reference proteome</keyword>
<organism evidence="1 2">
    <name type="scientific">Acetatifactor muris</name>
    <dbReference type="NCBI Taxonomy" id="879566"/>
    <lineage>
        <taxon>Bacteria</taxon>
        <taxon>Bacillati</taxon>
        <taxon>Bacillota</taxon>
        <taxon>Clostridia</taxon>
        <taxon>Lachnospirales</taxon>
        <taxon>Lachnospiraceae</taxon>
        <taxon>Acetatifactor</taxon>
    </lineage>
</organism>